<feature type="transmembrane region" description="Helical" evidence="1">
    <location>
        <begin position="27"/>
        <end position="50"/>
    </location>
</feature>
<sequence length="145" mass="15904">MPFALIARLLTGEAGIYFARLRNMATWYVVMGVFGLITVIFLLMALFAWVETHLGPILTALVFAGVFLVLTLVAFLLARSSAGQPKGQRAETLQREIASIAGVTAMSNAPQIFRLMRRKRGLVIIPMAALGFLGLYKAITAFRDE</sequence>
<evidence type="ECO:0000313" key="3">
    <source>
        <dbReference type="Proteomes" id="UP000644699"/>
    </source>
</evidence>
<protein>
    <submittedName>
        <fullName evidence="2">Uncharacterized protein</fullName>
    </submittedName>
</protein>
<name>A0A916ZZ18_9HYPH</name>
<dbReference type="RefSeq" id="WP_188912261.1">
    <property type="nucleotide sequence ID" value="NZ_BMIQ01000008.1"/>
</dbReference>
<reference evidence="2" key="2">
    <citation type="submission" date="2020-09" db="EMBL/GenBank/DDBJ databases">
        <authorList>
            <person name="Sun Q."/>
            <person name="Zhou Y."/>
        </authorList>
    </citation>
    <scope>NUCLEOTIDE SEQUENCE</scope>
    <source>
        <strain evidence="2">CGMCC 1.15367</strain>
    </source>
</reference>
<dbReference type="Proteomes" id="UP000644699">
    <property type="component" value="Unassembled WGS sequence"/>
</dbReference>
<keyword evidence="1" id="KW-0472">Membrane</keyword>
<feature type="transmembrane region" description="Helical" evidence="1">
    <location>
        <begin position="121"/>
        <end position="139"/>
    </location>
</feature>
<evidence type="ECO:0000256" key="1">
    <source>
        <dbReference type="SAM" id="Phobius"/>
    </source>
</evidence>
<keyword evidence="1" id="KW-0812">Transmembrane</keyword>
<dbReference type="AlphaFoldDB" id="A0A916ZZ18"/>
<feature type="transmembrane region" description="Helical" evidence="1">
    <location>
        <begin position="56"/>
        <end position="78"/>
    </location>
</feature>
<organism evidence="2 3">
    <name type="scientific">Aureimonas endophytica</name>
    <dbReference type="NCBI Taxonomy" id="2027858"/>
    <lineage>
        <taxon>Bacteria</taxon>
        <taxon>Pseudomonadati</taxon>
        <taxon>Pseudomonadota</taxon>
        <taxon>Alphaproteobacteria</taxon>
        <taxon>Hyphomicrobiales</taxon>
        <taxon>Aurantimonadaceae</taxon>
        <taxon>Aureimonas</taxon>
    </lineage>
</organism>
<keyword evidence="1" id="KW-1133">Transmembrane helix</keyword>
<dbReference type="EMBL" id="BMIQ01000008">
    <property type="protein sequence ID" value="GGE19631.1"/>
    <property type="molecule type" value="Genomic_DNA"/>
</dbReference>
<reference evidence="2" key="1">
    <citation type="journal article" date="2014" name="Int. J. Syst. Evol. Microbiol.">
        <title>Complete genome sequence of Corynebacterium casei LMG S-19264T (=DSM 44701T), isolated from a smear-ripened cheese.</title>
        <authorList>
            <consortium name="US DOE Joint Genome Institute (JGI-PGF)"/>
            <person name="Walter F."/>
            <person name="Albersmeier A."/>
            <person name="Kalinowski J."/>
            <person name="Ruckert C."/>
        </authorList>
    </citation>
    <scope>NUCLEOTIDE SEQUENCE</scope>
    <source>
        <strain evidence="2">CGMCC 1.15367</strain>
    </source>
</reference>
<accession>A0A916ZZ18</accession>
<dbReference type="Pfam" id="PF07332">
    <property type="entry name" value="Phage_holin_3_6"/>
    <property type="match status" value="1"/>
</dbReference>
<dbReference type="InterPro" id="IPR009937">
    <property type="entry name" value="Phage_holin_3_6"/>
</dbReference>
<gene>
    <name evidence="2" type="ORF">GCM10011390_43580</name>
</gene>
<comment type="caution">
    <text evidence="2">The sequence shown here is derived from an EMBL/GenBank/DDBJ whole genome shotgun (WGS) entry which is preliminary data.</text>
</comment>
<keyword evidence="3" id="KW-1185">Reference proteome</keyword>
<proteinExistence type="predicted"/>
<evidence type="ECO:0000313" key="2">
    <source>
        <dbReference type="EMBL" id="GGE19631.1"/>
    </source>
</evidence>